<keyword evidence="1" id="KW-0472">Membrane</keyword>
<keyword evidence="1" id="KW-1133">Transmembrane helix</keyword>
<sequence>MMLVWGLILFLVVALLVMPKRLTVKENLIMFPFVGYFAAVAHILVGIMVDLVDFGPTKSVEFTDFVLVAFAPSFIALLFLNFMKPDKPLFYTMIWTVFSFLLEVLLSFNGYMEHLEWKIWYSIPVYIVAFLTLHWFFQYVVRNGSKSS</sequence>
<feature type="transmembrane region" description="Helical" evidence="1">
    <location>
        <begin position="89"/>
        <end position="108"/>
    </location>
</feature>
<evidence type="ECO:0000313" key="2">
    <source>
        <dbReference type="EMBL" id="TYS88625.1"/>
    </source>
</evidence>
<accession>A0A5D4UM87</accession>
<feature type="transmembrane region" description="Helical" evidence="1">
    <location>
        <begin position="29"/>
        <end position="52"/>
    </location>
</feature>
<feature type="transmembrane region" description="Helical" evidence="1">
    <location>
        <begin position="64"/>
        <end position="83"/>
    </location>
</feature>
<dbReference type="RefSeq" id="WP_148967922.1">
    <property type="nucleotide sequence ID" value="NZ_CANLNA010000001.1"/>
</dbReference>
<dbReference type="AlphaFoldDB" id="A0A5D4UM87"/>
<evidence type="ECO:0000313" key="3">
    <source>
        <dbReference type="Proteomes" id="UP000324269"/>
    </source>
</evidence>
<name>A0A5D4UM87_9BACI</name>
<organism evidence="2 3">
    <name type="scientific">Rossellomorea aquimaris</name>
    <dbReference type="NCBI Taxonomy" id="189382"/>
    <lineage>
        <taxon>Bacteria</taxon>
        <taxon>Bacillati</taxon>
        <taxon>Bacillota</taxon>
        <taxon>Bacilli</taxon>
        <taxon>Bacillales</taxon>
        <taxon>Bacillaceae</taxon>
        <taxon>Rossellomorea</taxon>
    </lineage>
</organism>
<reference evidence="2 3" key="1">
    <citation type="submission" date="2019-08" db="EMBL/GenBank/DDBJ databases">
        <title>Bacillus genomes from the desert of Cuatro Cienegas, Coahuila.</title>
        <authorList>
            <person name="Olmedo-Alvarez G."/>
        </authorList>
    </citation>
    <scope>NUCLEOTIDE SEQUENCE [LARGE SCALE GENOMIC DNA]</scope>
    <source>
        <strain evidence="2 3">CH87b_3T</strain>
    </source>
</reference>
<feature type="transmembrane region" description="Helical" evidence="1">
    <location>
        <begin position="120"/>
        <end position="141"/>
    </location>
</feature>
<comment type="caution">
    <text evidence="2">The sequence shown here is derived from an EMBL/GenBank/DDBJ whole genome shotgun (WGS) entry which is preliminary data.</text>
</comment>
<dbReference type="EMBL" id="VTEZ01000001">
    <property type="protein sequence ID" value="TYS88625.1"/>
    <property type="molecule type" value="Genomic_DNA"/>
</dbReference>
<dbReference type="Proteomes" id="UP000324269">
    <property type="component" value="Unassembled WGS sequence"/>
</dbReference>
<proteinExistence type="predicted"/>
<gene>
    <name evidence="2" type="ORF">FZC85_04200</name>
</gene>
<evidence type="ECO:0000256" key="1">
    <source>
        <dbReference type="SAM" id="Phobius"/>
    </source>
</evidence>
<keyword evidence="1" id="KW-0812">Transmembrane</keyword>
<dbReference type="OrthoDB" id="2865290at2"/>
<protein>
    <submittedName>
        <fullName evidence="2">Uncharacterized protein</fullName>
    </submittedName>
</protein>